<dbReference type="EMBL" id="JNBR01002254">
    <property type="protein sequence ID" value="OQR83231.1"/>
    <property type="molecule type" value="Genomic_DNA"/>
</dbReference>
<sequence>MASLRPKGFMSAPINHPLRLQIVALHTYRCVYGHSDVPPDFVVPDESPWSQDTVGMRLGFGVQVMRAARKELDPNIEAALETLSIVWNEDQSRVRCIFAQTRAVKAIRWDKVMAALFQFFASHGHINVPPRWAVPYNSDYPSDMADIDLSHCVKQVEMHPYTLTSVHLRRAHEIGLVQTIPVWADVLSLLKLFRDGHGAADIPVEYIVKGGRPINGPTGPVWPPKFDGLALGDIARRIWVSYAHLSEYRRRDLADVQFCFNTPTTWQVVVSGAAWFQLRCGHDRIPESYVVPTTDATWPPELHGLRLGALAALMHKYHTSPNLPPRDSKRTRVQLPEPASVFDVHLAALQIYKEIYGDVLVPDDFVVPITSSRWPADLADLPLGEITQALRQDRRTLSDVQRAGLTDVGFVWDPATAVLWPDLLRTLELWRERRPQASWADDAVLPPDWPSATAGQPLGYFLALLEAHEDFGTEARRSELLKVGFDADKRWRAKLRALKAFRALHGHLHVPPAFVLSHDAGDGAGLPLGAAVQWLRHFGPGIDPVKHRELEAVGFEWQAGAAPSVTSSVVDWTSLLVSLRVFAQQHGHTQVPMDFVVPADDTRWPRVIRNYPLGPAAAHARANDGVVPNGRSAWSREVKKPPLALQLAGIGIYRRLNGHSDVPLDFVVPATKPWPSTMHDMPLGLGVSVMRASRTHFVPAIEAAFEDLNFVWPRNPPVARCLHASDRRVVMLEWDVLLNALRVFRTRYGHVNVPSGWIVPDNAQHWAHALWGVDLGHGANLVERNPYVLSSAQLTLAHSIGLLTNMPLWEVVLEQLAYYRDFHGAADIPANYVVFATRKRKAGTADWPEKWHGVALGEVAWFIWSNYAQLSQRRQADLAAVGFAWNTETSWAQIVAAREHFKRTYGHDCVPTTFAVPKDDAAWPPEMRGLALGHLVARMTKCQSWYVYTADKRIDVRLPPTPTPFELDRAALDLYKQIHGTTLVPPEYVVPPEDERWPRQFASTPLGAVVDNLRRSKPRLTLVERASLVDLGFVWDPARAGQWPDLVRVLDLWHRLRPGQPWADAFTLTKQWPVAFAGRLLGDALALLEAHDDFATESHRHQLRKLGLDVDARWLAKLQALTAFANHHGHLDVPPAFVVPEACNEWPAVAGGLPLGRVVTWLRDLRDNMEPIKQRELDALGFPWVPPVPVVASVQRVPVLTTVSPPAAATESTATATGDIAMGPEPPVAVDAAEVIDWSAYILGLFMYREQYGHTDVPRAFVVPKDDMEWPGILIDYALGDTVCRIETGVHVPPEWVLRQAALMQLPVSQSRSVAH</sequence>
<reference evidence="2 3" key="1">
    <citation type="journal article" date="2014" name="Genome Biol. Evol.">
        <title>The secreted proteins of Achlya hypogyna and Thraustotheca clavata identify the ancestral oomycete secretome and reveal gene acquisitions by horizontal gene transfer.</title>
        <authorList>
            <person name="Misner I."/>
            <person name="Blouin N."/>
            <person name="Leonard G."/>
            <person name="Richards T.A."/>
            <person name="Lane C.E."/>
        </authorList>
    </citation>
    <scope>NUCLEOTIDE SEQUENCE [LARGE SCALE GENOMIC DNA]</scope>
    <source>
        <strain evidence="2 3">ATCC 48635</strain>
    </source>
</reference>
<protein>
    <recommendedName>
        <fullName evidence="1">Helicase-associated domain-containing protein</fullName>
    </recommendedName>
</protein>
<dbReference type="PANTHER" id="PTHR37066">
    <property type="entry name" value="HELICASE-ASSOCIATED"/>
    <property type="match status" value="1"/>
</dbReference>
<feature type="domain" description="Helicase-associated" evidence="1">
    <location>
        <begin position="488"/>
        <end position="555"/>
    </location>
</feature>
<dbReference type="OrthoDB" id="42040at2759"/>
<comment type="caution">
    <text evidence="2">The sequence shown here is derived from an EMBL/GenBank/DDBJ whole genome shotgun (WGS) entry which is preliminary data.</text>
</comment>
<evidence type="ECO:0000259" key="1">
    <source>
        <dbReference type="Pfam" id="PF03457"/>
    </source>
</evidence>
<organism evidence="2 3">
    <name type="scientific">Achlya hypogyna</name>
    <name type="common">Oomycete</name>
    <name type="synonym">Protoachlya hypogyna</name>
    <dbReference type="NCBI Taxonomy" id="1202772"/>
    <lineage>
        <taxon>Eukaryota</taxon>
        <taxon>Sar</taxon>
        <taxon>Stramenopiles</taxon>
        <taxon>Oomycota</taxon>
        <taxon>Saprolegniomycetes</taxon>
        <taxon>Saprolegniales</taxon>
        <taxon>Achlyaceae</taxon>
        <taxon>Achlya</taxon>
    </lineage>
</organism>
<evidence type="ECO:0000313" key="3">
    <source>
        <dbReference type="Proteomes" id="UP000243579"/>
    </source>
</evidence>
<dbReference type="Proteomes" id="UP000243579">
    <property type="component" value="Unassembled WGS sequence"/>
</dbReference>
<name>A0A1V9YBY9_ACHHY</name>
<evidence type="ECO:0000313" key="2">
    <source>
        <dbReference type="EMBL" id="OQR83231.1"/>
    </source>
</evidence>
<feature type="domain" description="Helicase-associated" evidence="1">
    <location>
        <begin position="1111"/>
        <end position="1182"/>
    </location>
</feature>
<keyword evidence="3" id="KW-1185">Reference proteome</keyword>
<gene>
    <name evidence="2" type="ORF">ACHHYP_14957</name>
</gene>
<proteinExistence type="predicted"/>
<dbReference type="PANTHER" id="PTHR37066:SF1">
    <property type="entry name" value="LNS2_PITP DOMAIN-CONTAINING PROTEIN"/>
    <property type="match status" value="1"/>
</dbReference>
<dbReference type="Pfam" id="PF03457">
    <property type="entry name" value="HA"/>
    <property type="match status" value="2"/>
</dbReference>
<dbReference type="InterPro" id="IPR005114">
    <property type="entry name" value="Helicase_assoc"/>
</dbReference>
<accession>A0A1V9YBY9</accession>